<proteinExistence type="predicted"/>
<evidence type="ECO:0000259" key="1">
    <source>
        <dbReference type="Pfam" id="PF13166"/>
    </source>
</evidence>
<feature type="domain" description="Protein CR006 P-loop" evidence="1">
    <location>
        <begin position="3"/>
        <end position="260"/>
    </location>
</feature>
<reference evidence="2" key="1">
    <citation type="submission" date="2019-08" db="EMBL/GenBank/DDBJ databases">
        <authorList>
            <person name="Kucharzyk K."/>
            <person name="Murdoch R.W."/>
            <person name="Higgins S."/>
            <person name="Loffler F."/>
        </authorList>
    </citation>
    <scope>NUCLEOTIDE SEQUENCE</scope>
</reference>
<protein>
    <recommendedName>
        <fullName evidence="1">Protein CR006 P-loop domain-containing protein</fullName>
    </recommendedName>
</protein>
<dbReference type="Pfam" id="PF13166">
    <property type="entry name" value="AAA_13"/>
    <property type="match status" value="1"/>
</dbReference>
<dbReference type="EMBL" id="VSSQ01047404">
    <property type="protein sequence ID" value="MPN01386.1"/>
    <property type="molecule type" value="Genomic_DNA"/>
</dbReference>
<dbReference type="Gene3D" id="3.40.50.300">
    <property type="entry name" value="P-loop containing nucleotide triphosphate hydrolases"/>
    <property type="match status" value="1"/>
</dbReference>
<organism evidence="2">
    <name type="scientific">bioreactor metagenome</name>
    <dbReference type="NCBI Taxonomy" id="1076179"/>
    <lineage>
        <taxon>unclassified sequences</taxon>
        <taxon>metagenomes</taxon>
        <taxon>ecological metagenomes</taxon>
    </lineage>
</organism>
<name>A0A645EIW3_9ZZZZ</name>
<dbReference type="InterPro" id="IPR026866">
    <property type="entry name" value="CR006_AAA"/>
</dbReference>
<comment type="caution">
    <text evidence="2">The sequence shown here is derived from an EMBL/GenBank/DDBJ whole genome shotgun (WGS) entry which is preliminary data.</text>
</comment>
<dbReference type="SUPFAM" id="SSF52540">
    <property type="entry name" value="P-loop containing nucleoside triphosphate hydrolases"/>
    <property type="match status" value="1"/>
</dbReference>
<dbReference type="AlphaFoldDB" id="A0A645EIW3"/>
<sequence>MEAKKVGEYLQKLGITHSTIDLREGEAENNILIKYKGIDETKKRLKNTLSEGEKTALAFAYFMSKVTTEVTDKGQTHIVIDDPISSLDDNRLYNTAFLIHDEFKEYKQLFVLSHNLLFLKYLNPFFQRKNDKATFLINKGEILDLPASMENFQSPYFYMLESLINFKETENPNYEEARKFLPNFIRRILETFFSFKYAKLNNGRGQTPGLIDFIDIIDYDNLEDKTVGSISKNTLKNKLTCINKVCDNFSHGNMQQLDECNFITDENLKEIASDTLNIIDYFDGLHINGINELVNPAVTATE</sequence>
<dbReference type="InterPro" id="IPR027417">
    <property type="entry name" value="P-loop_NTPase"/>
</dbReference>
<evidence type="ECO:0000313" key="2">
    <source>
        <dbReference type="EMBL" id="MPN01386.1"/>
    </source>
</evidence>
<accession>A0A645EIW3</accession>
<gene>
    <name evidence="2" type="ORF">SDC9_148595</name>
</gene>